<dbReference type="GO" id="GO:0003676">
    <property type="term" value="F:nucleic acid binding"/>
    <property type="evidence" value="ECO:0007669"/>
    <property type="project" value="InterPro"/>
</dbReference>
<evidence type="ECO:0000313" key="4">
    <source>
        <dbReference type="EMBL" id="APZ95873.1"/>
    </source>
</evidence>
<accession>A0A1P8WP90</accession>
<reference evidence="4 5" key="1">
    <citation type="journal article" date="2016" name="Front. Microbiol.">
        <title>Fuerstia marisgermanicae gen. nov., sp. nov., an Unusual Member of the Phylum Planctomycetes from the German Wadden Sea.</title>
        <authorList>
            <person name="Kohn T."/>
            <person name="Heuer A."/>
            <person name="Jogler M."/>
            <person name="Vollmers J."/>
            <person name="Boedeker C."/>
            <person name="Bunk B."/>
            <person name="Rast P."/>
            <person name="Borchert D."/>
            <person name="Glockner I."/>
            <person name="Freese H.M."/>
            <person name="Klenk H.P."/>
            <person name="Overmann J."/>
            <person name="Kaster A.K."/>
            <person name="Rohde M."/>
            <person name="Wiegand S."/>
            <person name="Jogler C."/>
        </authorList>
    </citation>
    <scope>NUCLEOTIDE SEQUENCE [LARGE SCALE GENOMIC DNA]</scope>
    <source>
        <strain evidence="4 5">NH11</strain>
    </source>
</reference>
<dbReference type="SUPFAM" id="SSF53098">
    <property type="entry name" value="Ribonuclease H-like"/>
    <property type="match status" value="1"/>
</dbReference>
<dbReference type="InterPro" id="IPR012337">
    <property type="entry name" value="RNaseH-like_sf"/>
</dbReference>
<evidence type="ECO:0000256" key="1">
    <source>
        <dbReference type="ARBA" id="ARBA00035012"/>
    </source>
</evidence>
<gene>
    <name evidence="4" type="ORF">Fuma_05536</name>
</gene>
<dbReference type="Proteomes" id="UP000187735">
    <property type="component" value="Chromosome"/>
</dbReference>
<dbReference type="EMBL" id="CP017641">
    <property type="protein sequence ID" value="APZ95873.1"/>
    <property type="molecule type" value="Genomic_DNA"/>
</dbReference>
<evidence type="ECO:0000256" key="2">
    <source>
        <dbReference type="ARBA" id="ARBA00035032"/>
    </source>
</evidence>
<dbReference type="InterPro" id="IPR036397">
    <property type="entry name" value="RNaseH_sf"/>
</dbReference>
<protein>
    <recommendedName>
        <fullName evidence="2">Protein argonaute</fullName>
    </recommendedName>
</protein>
<dbReference type="STRING" id="1891926.Fuma_05536"/>
<proteinExistence type="inferred from homology"/>
<sequence length="766" mass="85855">MSPPNTPNFVVNVSPVRVDGEALRVLEFSYKSNEQLRELRQRYAGQYVFRREGASQIKAVKISESAPEIAGRTSSVLVERHLWLLADVISEGCISVVSGMGRPILRTRPLEFLALGPQDNFMQPGGSNTDWLAVRPQFTIEPRIFQFPNQRAFLGIVFGCRTKRIIEKNCDDLIAEGMNLTGLYVGKRTADRDRRVSPRFNIIGRVSEVVGSDLVLSDTRDEDTVVPARECHIDLDPIGFERVAEHAFGREWRRVRTTLDQRIAEFSSGPGRFARLNRIQNYFALEVPSAMPPEIEISLEAFVNSESANFPDIRRCPRPTYVFDEFEQACDKWHDRGLKEFGPVSKNKFRDRNLKFMVICQESYRSKVTDFVERFLNGVQTQVQSGKAGPFDSGFSGKYRLNEITVQYFTTPDGTASSYSLAVDEATRNGNGWDFAIVQVLDADKSLRSDQSPYLVTKARLLSLKIASQEFTLETAELPISRLAYALNNMALATYAKLGGTPWLLRSPDSGGQDLVVGLGSANVGHGKLAARDRLVGITTVFSGDGSYRLSNLSKSVAFEHYRPTLVDTVVAAVNKASMDLHWDPHLPIRLTFHYSFKSFSREDVHAVKDAVNTIVDCKIDFAFVNFLRSSPHLIFDLRQQGAFDAMSRQFKGAYAPDRSSYLQLSKSQILLNLVGPKEVKRPADGMPHPVLIDLHPLSTFRDMGAIVNQIFAFSCHSWQSLNPSSLPVTIQYSNLIAKQLGQLSRLSSWDAHSMATGIHGSRWFL</sequence>
<dbReference type="Gene3D" id="3.40.50.2300">
    <property type="match status" value="1"/>
</dbReference>
<dbReference type="Gene3D" id="3.30.420.10">
    <property type="entry name" value="Ribonuclease H-like superfamily/Ribonuclease H"/>
    <property type="match status" value="1"/>
</dbReference>
<feature type="domain" description="Piwi" evidence="3">
    <location>
        <begin position="436"/>
        <end position="746"/>
    </location>
</feature>
<evidence type="ECO:0000259" key="3">
    <source>
        <dbReference type="PROSITE" id="PS50822"/>
    </source>
</evidence>
<dbReference type="SMART" id="SM00950">
    <property type="entry name" value="Piwi"/>
    <property type="match status" value="1"/>
</dbReference>
<comment type="similarity">
    <text evidence="1">Belongs to the argonaute family. Long pAgo subfamily.</text>
</comment>
<dbReference type="AlphaFoldDB" id="A0A1P8WP90"/>
<dbReference type="KEGG" id="fmr:Fuma_05536"/>
<name>A0A1P8WP90_9PLAN</name>
<dbReference type="PROSITE" id="PS50822">
    <property type="entry name" value="PIWI"/>
    <property type="match status" value="1"/>
</dbReference>
<organism evidence="4 5">
    <name type="scientific">Fuerstiella marisgermanici</name>
    <dbReference type="NCBI Taxonomy" id="1891926"/>
    <lineage>
        <taxon>Bacteria</taxon>
        <taxon>Pseudomonadati</taxon>
        <taxon>Planctomycetota</taxon>
        <taxon>Planctomycetia</taxon>
        <taxon>Planctomycetales</taxon>
        <taxon>Planctomycetaceae</taxon>
        <taxon>Fuerstiella</taxon>
    </lineage>
</organism>
<dbReference type="InterPro" id="IPR003165">
    <property type="entry name" value="Piwi"/>
</dbReference>
<evidence type="ECO:0000313" key="5">
    <source>
        <dbReference type="Proteomes" id="UP000187735"/>
    </source>
</evidence>
<keyword evidence="5" id="KW-1185">Reference proteome</keyword>